<gene>
    <name evidence="1" type="ORF">SERN_2911</name>
</gene>
<evidence type="ECO:0000313" key="1">
    <source>
        <dbReference type="EMBL" id="TGO03899.1"/>
    </source>
</evidence>
<proteinExistence type="predicted"/>
<keyword evidence="2" id="KW-1185">Reference proteome</keyword>
<dbReference type="Proteomes" id="UP000297318">
    <property type="component" value="Unassembled WGS sequence"/>
</dbReference>
<dbReference type="EMBL" id="RHPJ01000005">
    <property type="protein sequence ID" value="TGO03899.1"/>
    <property type="molecule type" value="Genomic_DNA"/>
</dbReference>
<dbReference type="AlphaFoldDB" id="A0A4Z1DYB8"/>
<protein>
    <submittedName>
        <fullName evidence="1">Uncharacterized protein</fullName>
    </submittedName>
</protein>
<dbReference type="RefSeq" id="WP_135850917.1">
    <property type="nucleotide sequence ID" value="NZ_RHPJ01000005.1"/>
</dbReference>
<sequence length="137" mass="15217">MDTWIEHRREGDREIVGWIVLGDPGPDDVMALDRLGRPLWHGTDYGEAEAALDEHGIGFLADLWQLTLPDGAVRRVRIVEVTPRRVRVKEDDFGDVTASLTFHDLAFPAPPSLIPFEGDRGLIEAPADRSALDDVHG</sequence>
<dbReference type="OrthoDB" id="68692at2"/>
<comment type="caution">
    <text evidence="1">The sequence shown here is derived from an EMBL/GenBank/DDBJ whole genome shotgun (WGS) entry which is preliminary data.</text>
</comment>
<reference evidence="1 2" key="1">
    <citation type="submission" date="2018-11" db="EMBL/GenBank/DDBJ databases">
        <title>Complete genome sequencing of the Actinobacteria Serinibacter sp. K3-2.</title>
        <authorList>
            <person name="Rakitin A.L."/>
            <person name="Beletsky A.V."/>
            <person name="Mardanov A.V."/>
            <person name="Ravin N.V."/>
            <person name="Gromova A.S."/>
            <person name="Filippova S.N."/>
            <person name="Gal'Chenko V.F."/>
        </authorList>
    </citation>
    <scope>NUCLEOTIDE SEQUENCE [LARGE SCALE GENOMIC DNA]</scope>
    <source>
        <strain evidence="1 2">K3-2</strain>
    </source>
</reference>
<name>A0A4Z1DYB8_9MICO</name>
<evidence type="ECO:0000313" key="2">
    <source>
        <dbReference type="Proteomes" id="UP000297318"/>
    </source>
</evidence>
<accession>A0A4Z1DYB8</accession>
<organism evidence="1 2">
    <name type="scientific">Serinibacter arcticus</name>
    <dbReference type="NCBI Taxonomy" id="1655435"/>
    <lineage>
        <taxon>Bacteria</taxon>
        <taxon>Bacillati</taxon>
        <taxon>Actinomycetota</taxon>
        <taxon>Actinomycetes</taxon>
        <taxon>Micrococcales</taxon>
        <taxon>Beutenbergiaceae</taxon>
        <taxon>Serinibacter</taxon>
    </lineage>
</organism>